<dbReference type="Pfam" id="PF12804">
    <property type="entry name" value="NTP_transf_3"/>
    <property type="match status" value="1"/>
</dbReference>
<comment type="domain">
    <text evidence="8">The N-terminal domain determines nucleotide recognition and specific binding, while the C-terminal domain determines the specific binding to the target protein.</text>
</comment>
<feature type="domain" description="MobA-like NTP transferase" evidence="9">
    <location>
        <begin position="9"/>
        <end position="158"/>
    </location>
</feature>
<dbReference type="GO" id="GO:0061603">
    <property type="term" value="F:molybdenum cofactor guanylyltransferase activity"/>
    <property type="evidence" value="ECO:0007669"/>
    <property type="project" value="UniProtKB-EC"/>
</dbReference>
<dbReference type="InterPro" id="IPR013482">
    <property type="entry name" value="Molybde_CF_guanTrfase"/>
</dbReference>
<feature type="binding site" evidence="8">
    <location>
        <position position="25"/>
    </location>
    <ligand>
        <name>GTP</name>
        <dbReference type="ChEBI" id="CHEBI:37565"/>
    </ligand>
</feature>
<feature type="binding site" evidence="8">
    <location>
        <position position="71"/>
    </location>
    <ligand>
        <name>GTP</name>
        <dbReference type="ChEBI" id="CHEBI:37565"/>
    </ligand>
</feature>
<dbReference type="EC" id="2.7.7.77" evidence="8"/>
<dbReference type="InterPro" id="IPR025877">
    <property type="entry name" value="MobA-like_NTP_Trfase"/>
</dbReference>
<evidence type="ECO:0000259" key="9">
    <source>
        <dbReference type="Pfam" id="PF12804"/>
    </source>
</evidence>
<keyword evidence="10" id="KW-0548">Nucleotidyltransferase</keyword>
<dbReference type="SUPFAM" id="SSF53448">
    <property type="entry name" value="Nucleotide-diphospho-sugar transferases"/>
    <property type="match status" value="1"/>
</dbReference>
<comment type="cofactor">
    <cofactor evidence="8">
        <name>Mg(2+)</name>
        <dbReference type="ChEBI" id="CHEBI:18420"/>
    </cofactor>
</comment>
<evidence type="ECO:0000256" key="8">
    <source>
        <dbReference type="HAMAP-Rule" id="MF_00316"/>
    </source>
</evidence>
<dbReference type="Gene3D" id="3.90.550.10">
    <property type="entry name" value="Spore Coat Polysaccharide Biosynthesis Protein SpsA, Chain A"/>
    <property type="match status" value="1"/>
</dbReference>
<evidence type="ECO:0000256" key="6">
    <source>
        <dbReference type="ARBA" id="ARBA00023134"/>
    </source>
</evidence>
<gene>
    <name evidence="8 10" type="primary">mobA</name>
    <name evidence="10" type="ORF">AAGT95_17560</name>
</gene>
<evidence type="ECO:0000256" key="3">
    <source>
        <dbReference type="ARBA" id="ARBA00022723"/>
    </source>
</evidence>
<dbReference type="PANTHER" id="PTHR19136:SF81">
    <property type="entry name" value="MOLYBDENUM COFACTOR GUANYLYLTRANSFERASE"/>
    <property type="match status" value="1"/>
</dbReference>
<dbReference type="Proteomes" id="UP001453229">
    <property type="component" value="Chromosome"/>
</dbReference>
<dbReference type="EMBL" id="CP151919">
    <property type="protein sequence ID" value="XAD53625.1"/>
    <property type="molecule type" value="Genomic_DNA"/>
</dbReference>
<comment type="catalytic activity">
    <reaction evidence="8">
        <text>Mo-molybdopterin + GTP + H(+) = Mo-molybdopterin guanine dinucleotide + diphosphate</text>
        <dbReference type="Rhea" id="RHEA:34243"/>
        <dbReference type="ChEBI" id="CHEBI:15378"/>
        <dbReference type="ChEBI" id="CHEBI:33019"/>
        <dbReference type="ChEBI" id="CHEBI:37565"/>
        <dbReference type="ChEBI" id="CHEBI:71302"/>
        <dbReference type="ChEBI" id="CHEBI:71310"/>
        <dbReference type="EC" id="2.7.7.77"/>
    </reaction>
</comment>
<dbReference type="CDD" id="cd02503">
    <property type="entry name" value="MobA"/>
    <property type="match status" value="1"/>
</dbReference>
<keyword evidence="7 8" id="KW-0501">Molybdenum cofactor biosynthesis</keyword>
<comment type="subunit">
    <text evidence="8">Monomer.</text>
</comment>
<comment type="caution">
    <text evidence="8">Lacks conserved residue(s) required for the propagation of feature annotation.</text>
</comment>
<keyword evidence="1 8" id="KW-0963">Cytoplasm</keyword>
<feature type="binding site" evidence="8">
    <location>
        <position position="101"/>
    </location>
    <ligand>
        <name>GTP</name>
        <dbReference type="ChEBI" id="CHEBI:37565"/>
    </ligand>
</feature>
<keyword evidence="2 8" id="KW-0808">Transferase</keyword>
<dbReference type="InterPro" id="IPR029044">
    <property type="entry name" value="Nucleotide-diphossugar_trans"/>
</dbReference>
<keyword evidence="5 8" id="KW-0460">Magnesium</keyword>
<feature type="binding site" evidence="8">
    <location>
        <position position="101"/>
    </location>
    <ligand>
        <name>Mg(2+)</name>
        <dbReference type="ChEBI" id="CHEBI:18420"/>
    </ligand>
</feature>
<evidence type="ECO:0000256" key="7">
    <source>
        <dbReference type="ARBA" id="ARBA00023150"/>
    </source>
</evidence>
<evidence type="ECO:0000313" key="11">
    <source>
        <dbReference type="Proteomes" id="UP001453229"/>
    </source>
</evidence>
<keyword evidence="3 8" id="KW-0479">Metal-binding</keyword>
<evidence type="ECO:0000256" key="2">
    <source>
        <dbReference type="ARBA" id="ARBA00022679"/>
    </source>
</evidence>
<comment type="similarity">
    <text evidence="8">Belongs to the MobA family.</text>
</comment>
<keyword evidence="11" id="KW-1185">Reference proteome</keyword>
<comment type="function">
    <text evidence="8">Transfers a GMP moiety from GTP to Mo-molybdopterin (Mo-MPT) cofactor (Moco or molybdenum cofactor) to form Mo-molybdopterin guanine dinucleotide (Mo-MGD) cofactor.</text>
</comment>
<sequence>MIERADVTGVLLAGGRGQRMGGVDKGWVDLDGRPLVAQAVQRLSPQVDRIVISANRHLDRYRRLGHAVVTDTLPGYPGPLAGALGALRVVSTPWMLLIPVDMPWLPVDTLARLADGIGEADIAVAHDGGRLQPLVALIRSSLGADLSEWLAAGGGRVVTWYDRHRWVQVDFPGLEAQFANLNTPHEVALAERVQAGHASSPDSCHE</sequence>
<organism evidence="10 11">
    <name type="scientific">Salinicola lusitanus</name>
    <dbReference type="NCBI Taxonomy" id="1949085"/>
    <lineage>
        <taxon>Bacteria</taxon>
        <taxon>Pseudomonadati</taxon>
        <taxon>Pseudomonadota</taxon>
        <taxon>Gammaproteobacteria</taxon>
        <taxon>Oceanospirillales</taxon>
        <taxon>Halomonadaceae</taxon>
        <taxon>Salinicola</taxon>
    </lineage>
</organism>
<accession>A0ABZ3CR84</accession>
<evidence type="ECO:0000313" key="10">
    <source>
        <dbReference type="EMBL" id="XAD53625.1"/>
    </source>
</evidence>
<feature type="binding site" evidence="8">
    <location>
        <begin position="12"/>
        <end position="14"/>
    </location>
    <ligand>
        <name>GTP</name>
        <dbReference type="ChEBI" id="CHEBI:37565"/>
    </ligand>
</feature>
<evidence type="ECO:0000256" key="5">
    <source>
        <dbReference type="ARBA" id="ARBA00022842"/>
    </source>
</evidence>
<dbReference type="PANTHER" id="PTHR19136">
    <property type="entry name" value="MOLYBDENUM COFACTOR GUANYLYLTRANSFERASE"/>
    <property type="match status" value="1"/>
</dbReference>
<comment type="subcellular location">
    <subcellularLocation>
        <location evidence="8">Cytoplasm</location>
    </subcellularLocation>
</comment>
<evidence type="ECO:0000256" key="4">
    <source>
        <dbReference type="ARBA" id="ARBA00022741"/>
    </source>
</evidence>
<proteinExistence type="inferred from homology"/>
<dbReference type="NCBIfam" id="TIGR02665">
    <property type="entry name" value="molyb_mobA"/>
    <property type="match status" value="1"/>
</dbReference>
<keyword evidence="6 8" id="KW-0342">GTP-binding</keyword>
<dbReference type="HAMAP" id="MF_00316">
    <property type="entry name" value="MobA"/>
    <property type="match status" value="1"/>
</dbReference>
<protein>
    <recommendedName>
        <fullName evidence="8">Molybdenum cofactor guanylyltransferase</fullName>
        <shortName evidence="8">MoCo guanylyltransferase</shortName>
        <ecNumber evidence="8">2.7.7.77</ecNumber>
    </recommendedName>
    <alternativeName>
        <fullName evidence="8">GTP:molybdopterin guanylyltransferase</fullName>
    </alternativeName>
    <alternativeName>
        <fullName evidence="8">Mo-MPT guanylyltransferase</fullName>
    </alternativeName>
    <alternativeName>
        <fullName evidence="8">Molybdopterin guanylyltransferase</fullName>
    </alternativeName>
    <alternativeName>
        <fullName evidence="8">Molybdopterin-guanine dinucleotide synthase</fullName>
        <shortName evidence="8">MGD synthase</shortName>
    </alternativeName>
</protein>
<name>A0ABZ3CR84_9GAMM</name>
<reference evidence="10 11" key="1">
    <citation type="submission" date="2024-04" db="EMBL/GenBank/DDBJ databases">
        <title>Salinicola lusitanus LLJ914,a marine bacterium isolated from the Okinawa Trough.</title>
        <authorList>
            <person name="Li J."/>
        </authorList>
    </citation>
    <scope>NUCLEOTIDE SEQUENCE [LARGE SCALE GENOMIC DNA]</scope>
    <source>
        <strain evidence="10 11">LLJ914</strain>
    </source>
</reference>
<dbReference type="RefSeq" id="WP_342594640.1">
    <property type="nucleotide sequence ID" value="NZ_CP151919.1"/>
</dbReference>
<evidence type="ECO:0000256" key="1">
    <source>
        <dbReference type="ARBA" id="ARBA00022490"/>
    </source>
</evidence>
<keyword evidence="4 8" id="KW-0547">Nucleotide-binding</keyword>